<evidence type="ECO:0000256" key="3">
    <source>
        <dbReference type="SAM" id="SignalP"/>
    </source>
</evidence>
<dbReference type="GO" id="GO:0016787">
    <property type="term" value="F:hydrolase activity"/>
    <property type="evidence" value="ECO:0007669"/>
    <property type="project" value="UniProtKB-KW"/>
</dbReference>
<dbReference type="PANTHER" id="PTHR10625">
    <property type="entry name" value="HISTONE DEACETYLASE HDAC1-RELATED"/>
    <property type="match status" value="1"/>
</dbReference>
<dbReference type="InterPro" id="IPR023696">
    <property type="entry name" value="Ureohydrolase_dom_sf"/>
</dbReference>
<keyword evidence="2" id="KW-0378">Hydrolase</keyword>
<comment type="similarity">
    <text evidence="1">Belongs to the histone deacetylase family.</text>
</comment>
<protein>
    <submittedName>
        <fullName evidence="5">Histone deacetylase</fullName>
    </submittedName>
</protein>
<dbReference type="PRINTS" id="PR01270">
    <property type="entry name" value="HDASUPER"/>
</dbReference>
<dbReference type="GO" id="GO:0004407">
    <property type="term" value="F:histone deacetylase activity"/>
    <property type="evidence" value="ECO:0007669"/>
    <property type="project" value="InterPro"/>
</dbReference>
<keyword evidence="6" id="KW-1185">Reference proteome</keyword>
<feature type="chain" id="PRO_5032917292" evidence="3">
    <location>
        <begin position="28"/>
        <end position="343"/>
    </location>
</feature>
<sequence>MKKWLQAIVFLMWSCLVLSCTSQQLVADPDALDRIPVVYDKGYRIGAFGLEKLHPFDIGKYQKIHRGLKKAGVLNEENEHRPEPLARETLLLVHSQDYLETLKSPAWVAVYLEAPAVRLLPKRMLKRSLIDPFILASGGTLKASRLALDHGAAINLGGGYHHAKPESGEGFCVIADVPIAIRKLQKEGEIKRALVVDTDIHQGNGTIVCLEDDPSTFTFSMHESGIYPVPKETGDRDVSVPAGVTDDAYMRSLKHWLPKVIAKSKPDIVFYVSGCDALAGDPLANGTMTHEGIARRDAYVLAECRKRKIPFVMTLAGGYSKDAWQAQYKSIVGLMKKEDVTSP</sequence>
<evidence type="ECO:0000256" key="1">
    <source>
        <dbReference type="ARBA" id="ARBA00005947"/>
    </source>
</evidence>
<dbReference type="Pfam" id="PF00850">
    <property type="entry name" value="Hist_deacetyl"/>
    <property type="match status" value="1"/>
</dbReference>
<accession>A0A851GQX2</accession>
<evidence type="ECO:0000259" key="4">
    <source>
        <dbReference type="Pfam" id="PF00850"/>
    </source>
</evidence>
<dbReference type="InterPro" id="IPR037138">
    <property type="entry name" value="His_deacetylse_dom_sf"/>
</dbReference>
<organism evidence="5 6">
    <name type="scientific">Oceaniferula marina</name>
    <dbReference type="NCBI Taxonomy" id="2748318"/>
    <lineage>
        <taxon>Bacteria</taxon>
        <taxon>Pseudomonadati</taxon>
        <taxon>Verrucomicrobiota</taxon>
        <taxon>Verrucomicrobiia</taxon>
        <taxon>Verrucomicrobiales</taxon>
        <taxon>Verrucomicrobiaceae</taxon>
        <taxon>Oceaniferula</taxon>
    </lineage>
</organism>
<dbReference type="Proteomes" id="UP000557872">
    <property type="component" value="Unassembled WGS sequence"/>
</dbReference>
<feature type="signal peptide" evidence="3">
    <location>
        <begin position="1"/>
        <end position="27"/>
    </location>
</feature>
<dbReference type="InterPro" id="IPR023801">
    <property type="entry name" value="His_deacetylse_dom"/>
</dbReference>
<reference evidence="5 6" key="1">
    <citation type="submission" date="2020-07" db="EMBL/GenBank/DDBJ databases">
        <title>Roseicoccus Jingziensis gen. nov., sp. nov., isolated from coastal seawater.</title>
        <authorList>
            <person name="Feng X."/>
        </authorList>
    </citation>
    <scope>NUCLEOTIDE SEQUENCE [LARGE SCALE GENOMIC DNA]</scope>
    <source>
        <strain evidence="5 6">N1E253</strain>
    </source>
</reference>
<keyword evidence="3" id="KW-0732">Signal</keyword>
<evidence type="ECO:0000256" key="2">
    <source>
        <dbReference type="ARBA" id="ARBA00022801"/>
    </source>
</evidence>
<dbReference type="Gene3D" id="3.40.800.20">
    <property type="entry name" value="Histone deacetylase domain"/>
    <property type="match status" value="1"/>
</dbReference>
<dbReference type="PROSITE" id="PS51257">
    <property type="entry name" value="PROKAR_LIPOPROTEIN"/>
    <property type="match status" value="1"/>
</dbReference>
<proteinExistence type="inferred from homology"/>
<dbReference type="InterPro" id="IPR000286">
    <property type="entry name" value="HDACs"/>
</dbReference>
<dbReference type="CDD" id="cd09993">
    <property type="entry name" value="HDAC_classIV"/>
    <property type="match status" value="1"/>
</dbReference>
<gene>
    <name evidence="5" type="ORF">HW115_13260</name>
</gene>
<dbReference type="RefSeq" id="WP_178933351.1">
    <property type="nucleotide sequence ID" value="NZ_JACBAZ010000004.1"/>
</dbReference>
<dbReference type="GO" id="GO:0040029">
    <property type="term" value="P:epigenetic regulation of gene expression"/>
    <property type="evidence" value="ECO:0007669"/>
    <property type="project" value="TreeGrafter"/>
</dbReference>
<evidence type="ECO:0000313" key="5">
    <source>
        <dbReference type="EMBL" id="NWK56584.1"/>
    </source>
</evidence>
<name>A0A851GQX2_9BACT</name>
<comment type="caution">
    <text evidence="5">The sequence shown here is derived from an EMBL/GenBank/DDBJ whole genome shotgun (WGS) entry which is preliminary data.</text>
</comment>
<evidence type="ECO:0000313" key="6">
    <source>
        <dbReference type="Proteomes" id="UP000557872"/>
    </source>
</evidence>
<feature type="domain" description="Histone deacetylase" evidence="4">
    <location>
        <begin position="54"/>
        <end position="332"/>
    </location>
</feature>
<dbReference type="PANTHER" id="PTHR10625:SF23">
    <property type="entry name" value="HISTONE DEACETYLASE 11"/>
    <property type="match status" value="1"/>
</dbReference>
<dbReference type="EMBL" id="JACBAZ010000004">
    <property type="protein sequence ID" value="NWK56584.1"/>
    <property type="molecule type" value="Genomic_DNA"/>
</dbReference>
<dbReference type="SUPFAM" id="SSF52768">
    <property type="entry name" value="Arginase/deacetylase"/>
    <property type="match status" value="1"/>
</dbReference>
<dbReference type="InterPro" id="IPR044150">
    <property type="entry name" value="HDAC_classIV"/>
</dbReference>
<dbReference type="AlphaFoldDB" id="A0A851GQX2"/>